<proteinExistence type="predicted"/>
<dbReference type="InterPro" id="IPR025370">
    <property type="entry name" value="SgrR_HTH_N"/>
</dbReference>
<evidence type="ECO:0000259" key="1">
    <source>
        <dbReference type="Pfam" id="PF12793"/>
    </source>
</evidence>
<dbReference type="EMBL" id="FP893246">
    <property type="protein sequence ID" value="CBJ93103.1"/>
    <property type="molecule type" value="Genomic_DNA"/>
</dbReference>
<dbReference type="PANTHER" id="PTHR30290:SF72">
    <property type="entry name" value="HTH-TYPE TRANSCRIPTIONAL REGULATOR SGRR"/>
    <property type="match status" value="1"/>
</dbReference>
<geneLocation type="plasmid" evidence="2">
    <name>VIBNI_pA</name>
</geneLocation>
<dbReference type="Pfam" id="PF12793">
    <property type="entry name" value="SgrR_N"/>
    <property type="match status" value="1"/>
</dbReference>
<feature type="domain" description="Transcriptional regulator SgrR N-terminal HTH" evidence="1">
    <location>
        <begin position="19"/>
        <end position="106"/>
    </location>
</feature>
<keyword evidence="2" id="KW-0614">Plasmid</keyword>
<dbReference type="SUPFAM" id="SSF53850">
    <property type="entry name" value="Periplasmic binding protein-like II"/>
    <property type="match status" value="1"/>
</dbReference>
<dbReference type="Gene3D" id="3.40.190.10">
    <property type="entry name" value="Periplasmic binding protein-like II"/>
    <property type="match status" value="1"/>
</dbReference>
<organism evidence="2">
    <name type="scientific">Vibrio nigripulchritudo</name>
    <dbReference type="NCBI Taxonomy" id="28173"/>
    <lineage>
        <taxon>Bacteria</taxon>
        <taxon>Pseudomonadati</taxon>
        <taxon>Pseudomonadota</taxon>
        <taxon>Gammaproteobacteria</taxon>
        <taxon>Vibrionales</taxon>
        <taxon>Vibrionaceae</taxon>
        <taxon>Vibrio</taxon>
    </lineage>
</organism>
<dbReference type="InterPro" id="IPR039424">
    <property type="entry name" value="SBP_5"/>
</dbReference>
<dbReference type="AlphaFoldDB" id="A0A9P1JL81"/>
<dbReference type="PANTHER" id="PTHR30290">
    <property type="entry name" value="PERIPLASMIC BINDING COMPONENT OF ABC TRANSPORTER"/>
    <property type="match status" value="1"/>
</dbReference>
<dbReference type="GO" id="GO:1904680">
    <property type="term" value="F:peptide transmembrane transporter activity"/>
    <property type="evidence" value="ECO:0007669"/>
    <property type="project" value="TreeGrafter"/>
</dbReference>
<name>A0A9P1JL81_9VIBR</name>
<reference evidence="2" key="1">
    <citation type="submission" date="2010-02" db="EMBL/GenBank/DDBJ databases">
        <authorList>
            <person name="Genoscope - CEA"/>
        </authorList>
    </citation>
    <scope>NUCLEOTIDE SEQUENCE</scope>
    <source>
        <plasmid evidence="2">VIBNI_pA</plasmid>
    </source>
</reference>
<sequence length="586" mass="66989">MLNKSSSSFINQIHLQRLKQLCALYPIKTPCSVDVQTLAQQLVCSDRNVAKLVKTLASLGWLTWQPGRGRGNKSTLEIQISFDSVLLGMLEMHCRKGQLTEASRYAEQFGYSSTFRKHLPQWLYDAQEALIEKNHLVMLVPYTLPELHPLHAIRPVSRPHIEGLFDTLVRYDKESDRVMPNLAHHFEFRGNELWLRLRPDVHFHNGEKLSPDHVVQCVQALMERPHPKQILYRHVQSVHSQGGWVVVKMTFAYPMILRMLADTHASIYLEPDGSPFPIGTGPLQLDVDPHIHEAEQSAASEQAEGPKYSPCYPNTHWYLVRNPNYFGVGALIDTIEFWTIQTASDAVDAHIVHHGYSRTVPVASVNEQLSMGCEVMEFLYKDDILPIDERAWLVHHARDYCLQHDSAQTPVANCVSGLHQNKGMYLYSHTRTKPHRPVRVWCADLERSHYLSLIAHWRECGLEIDLLSHEDSDFADVAIGIYAAQDDYALNYYKWVLCSDAFDACLSPKQQATLVGIVDQLLRSISEVRELTDQLHRCEDWLIQQGVFAPLWRCSTAYNISDTIQGTETDSMGLMSLKKLWFDEQA</sequence>
<gene>
    <name evidence="2" type="ORF">VIBNI_0061</name>
</gene>
<dbReference type="RefSeq" id="WP_013610244.1">
    <property type="nucleotide sequence ID" value="NC_015156.1"/>
</dbReference>
<accession>A0A9P1JL81</accession>
<protein>
    <submittedName>
        <fullName evidence="2">ABC-type uncharacterized transport system, periplasmic component</fullName>
    </submittedName>
</protein>
<evidence type="ECO:0000313" key="2">
    <source>
        <dbReference type="EMBL" id="CBJ93103.1"/>
    </source>
</evidence>
<dbReference type="GO" id="GO:0015833">
    <property type="term" value="P:peptide transport"/>
    <property type="evidence" value="ECO:0007669"/>
    <property type="project" value="TreeGrafter"/>
</dbReference>